<accession>A0ACC9CY99</accession>
<evidence type="ECO:0000313" key="2">
    <source>
        <dbReference type="Proteomes" id="UP000220959"/>
    </source>
</evidence>
<proteinExistence type="predicted"/>
<name>A0ACC9CY99_9FIRM</name>
<reference evidence="1 2" key="1">
    <citation type="journal article" date="2017" name="Front. Microbiol.">
        <title>New Insights into the Diversity of the Genus Faecalibacterium.</title>
        <authorList>
            <person name="Benevides L."/>
            <person name="Burman S."/>
            <person name="Martin R."/>
            <person name="Robert V."/>
            <person name="Thomas M."/>
            <person name="Miquel S."/>
            <person name="Chain F."/>
            <person name="Sokol H."/>
            <person name="Bermudez-Humaran L.G."/>
            <person name="Morrison M."/>
            <person name="Langella P."/>
            <person name="Azevedo V.A."/>
            <person name="Chatel J.M."/>
            <person name="Soares S."/>
        </authorList>
    </citation>
    <scope>NUCLEOTIDE SEQUENCE [LARGE SCALE GENOMIC DNA]</scope>
    <source>
        <strain evidence="2">CNCM I-4541</strain>
    </source>
</reference>
<sequence>MKIAVNYENGQIFQHFGQTKTFKVYTVENNAVTGTELVPGAPEGHHALGRQLAAMQVDVVICGSLGMPMLELLQGAGIKVCGNVTGSADAAVQAYLDGTLVSSTKAHACGCHH</sequence>
<comment type="caution">
    <text evidence="1">The sequence shown here is derived from an EMBL/GenBank/DDBJ whole genome shotgun (WGS) entry which is preliminary data.</text>
</comment>
<dbReference type="Proteomes" id="UP000220959">
    <property type="component" value="Unassembled WGS sequence"/>
</dbReference>
<organism evidence="1 2">
    <name type="scientific">Faecalibacterium langellae</name>
    <dbReference type="NCBI Taxonomy" id="3435293"/>
    <lineage>
        <taxon>Bacteria</taxon>
        <taxon>Bacillati</taxon>
        <taxon>Bacillota</taxon>
        <taxon>Clostridia</taxon>
        <taxon>Eubacteriales</taxon>
        <taxon>Oscillospiraceae</taxon>
        <taxon>Faecalibacterium</taxon>
    </lineage>
</organism>
<protein>
    <submittedName>
        <fullName evidence="1">Dinitrogenase iron-molybdenum cofactor biosynthesis protein</fullName>
    </submittedName>
</protein>
<keyword evidence="2" id="KW-1185">Reference proteome</keyword>
<gene>
    <name evidence="1" type="ORF">CGS49_12770</name>
</gene>
<evidence type="ECO:0000313" key="1">
    <source>
        <dbReference type="EMBL" id="PDX60831.1"/>
    </source>
</evidence>
<dbReference type="EMBL" id="NMTR01000021">
    <property type="protein sequence ID" value="PDX60831.1"/>
    <property type="molecule type" value="Genomic_DNA"/>
</dbReference>